<feature type="domain" description="Protein kinase" evidence="5">
    <location>
        <begin position="28"/>
        <end position="343"/>
    </location>
</feature>
<evidence type="ECO:0000256" key="4">
    <source>
        <dbReference type="ARBA" id="ARBA00022840"/>
    </source>
</evidence>
<keyword evidence="1" id="KW-0808">Transferase</keyword>
<accession>A0AAD7C569</accession>
<dbReference type="GO" id="GO:0005524">
    <property type="term" value="F:ATP binding"/>
    <property type="evidence" value="ECO:0007669"/>
    <property type="project" value="UniProtKB-KW"/>
</dbReference>
<dbReference type="SUPFAM" id="SSF56112">
    <property type="entry name" value="Protein kinase-like (PK-like)"/>
    <property type="match status" value="1"/>
</dbReference>
<evidence type="ECO:0000256" key="3">
    <source>
        <dbReference type="ARBA" id="ARBA00022777"/>
    </source>
</evidence>
<evidence type="ECO:0000256" key="1">
    <source>
        <dbReference type="ARBA" id="ARBA00022679"/>
    </source>
</evidence>
<name>A0AAD7C569_9AGAR</name>
<dbReference type="AlphaFoldDB" id="A0AAD7C569"/>
<keyword evidence="4" id="KW-0067">ATP-binding</keyword>
<dbReference type="InterPro" id="IPR000719">
    <property type="entry name" value="Prot_kinase_dom"/>
</dbReference>
<dbReference type="Gene3D" id="1.10.510.10">
    <property type="entry name" value="Transferase(Phosphotransferase) domain 1"/>
    <property type="match status" value="1"/>
</dbReference>
<evidence type="ECO:0000313" key="7">
    <source>
        <dbReference type="Proteomes" id="UP001221142"/>
    </source>
</evidence>
<dbReference type="PANTHER" id="PTHR43289">
    <property type="entry name" value="MITOGEN-ACTIVATED PROTEIN KINASE KINASE KINASE 20-RELATED"/>
    <property type="match status" value="1"/>
</dbReference>
<keyword evidence="3 6" id="KW-0418">Kinase</keyword>
<dbReference type="GO" id="GO:0004674">
    <property type="term" value="F:protein serine/threonine kinase activity"/>
    <property type="evidence" value="ECO:0007669"/>
    <property type="project" value="TreeGrafter"/>
</dbReference>
<reference evidence="6" key="1">
    <citation type="submission" date="2023-03" db="EMBL/GenBank/DDBJ databases">
        <title>Massive genome expansion in bonnet fungi (Mycena s.s.) driven by repeated elements and novel gene families across ecological guilds.</title>
        <authorList>
            <consortium name="Lawrence Berkeley National Laboratory"/>
            <person name="Harder C.B."/>
            <person name="Miyauchi S."/>
            <person name="Viragh M."/>
            <person name="Kuo A."/>
            <person name="Thoen E."/>
            <person name="Andreopoulos B."/>
            <person name="Lu D."/>
            <person name="Skrede I."/>
            <person name="Drula E."/>
            <person name="Henrissat B."/>
            <person name="Morin E."/>
            <person name="Kohler A."/>
            <person name="Barry K."/>
            <person name="LaButti K."/>
            <person name="Morin E."/>
            <person name="Salamov A."/>
            <person name="Lipzen A."/>
            <person name="Mereny Z."/>
            <person name="Hegedus B."/>
            <person name="Baldrian P."/>
            <person name="Stursova M."/>
            <person name="Weitz H."/>
            <person name="Taylor A."/>
            <person name="Grigoriev I.V."/>
            <person name="Nagy L.G."/>
            <person name="Martin F."/>
            <person name="Kauserud H."/>
        </authorList>
    </citation>
    <scope>NUCLEOTIDE SEQUENCE</scope>
    <source>
        <strain evidence="6">9284</strain>
    </source>
</reference>
<dbReference type="InterPro" id="IPR011009">
    <property type="entry name" value="Kinase-like_dom_sf"/>
</dbReference>
<evidence type="ECO:0000259" key="5">
    <source>
        <dbReference type="PROSITE" id="PS50011"/>
    </source>
</evidence>
<evidence type="ECO:0000313" key="6">
    <source>
        <dbReference type="EMBL" id="KAJ7639222.1"/>
    </source>
</evidence>
<dbReference type="PROSITE" id="PS50011">
    <property type="entry name" value="PROTEIN_KINASE_DOM"/>
    <property type="match status" value="1"/>
</dbReference>
<organism evidence="6 7">
    <name type="scientific">Roridomyces roridus</name>
    <dbReference type="NCBI Taxonomy" id="1738132"/>
    <lineage>
        <taxon>Eukaryota</taxon>
        <taxon>Fungi</taxon>
        <taxon>Dikarya</taxon>
        <taxon>Basidiomycota</taxon>
        <taxon>Agaricomycotina</taxon>
        <taxon>Agaricomycetes</taxon>
        <taxon>Agaricomycetidae</taxon>
        <taxon>Agaricales</taxon>
        <taxon>Marasmiineae</taxon>
        <taxon>Mycenaceae</taxon>
        <taxon>Roridomyces</taxon>
    </lineage>
</organism>
<sequence>MALPLDERILPCNWPELDDPRVIWNTYQAELEGLGYHLMGSEAYRTLGKDDGLPPPAAADPFRPKDGENFVHNWRLDPSNLYSQRHCSSWQPSVNVCFGIDRYRRPVVLKAVPNDDTELKVLRLLSSHPLRADKRNRTIPVLEFVGTRHNFVIVIMPSWGICWQEPACGSMATRIELALKLTETLLFLHGNGIAHGDIHPSNILINHIDTRDFDAPKENDFRLGFDAEYAFIDFGSSHVLEAGVSYGHPMTNPPEGFASPEQEAAAENQSATIDLFAADIYNLGKTLETELHRAFKDYGKSHMPDPREYRKILSDMTCEKASARPSGAEVVGLLRRVSGSMVD</sequence>
<dbReference type="EMBL" id="JARKIF010000005">
    <property type="protein sequence ID" value="KAJ7639222.1"/>
    <property type="molecule type" value="Genomic_DNA"/>
</dbReference>
<keyword evidence="2" id="KW-0547">Nucleotide-binding</keyword>
<keyword evidence="7" id="KW-1185">Reference proteome</keyword>
<gene>
    <name evidence="6" type="ORF">FB45DRAFT_422923</name>
</gene>
<dbReference type="Proteomes" id="UP001221142">
    <property type="component" value="Unassembled WGS sequence"/>
</dbReference>
<proteinExistence type="predicted"/>
<evidence type="ECO:0000256" key="2">
    <source>
        <dbReference type="ARBA" id="ARBA00022741"/>
    </source>
</evidence>
<dbReference type="PANTHER" id="PTHR43289:SF33">
    <property type="entry name" value="SERINE_THREONINE KINASE 31"/>
    <property type="match status" value="1"/>
</dbReference>
<comment type="caution">
    <text evidence="6">The sequence shown here is derived from an EMBL/GenBank/DDBJ whole genome shotgun (WGS) entry which is preliminary data.</text>
</comment>
<protein>
    <submittedName>
        <fullName evidence="6">Kinase-like domain-containing protein</fullName>
    </submittedName>
</protein>